<feature type="transmembrane region" description="Helical" evidence="7">
    <location>
        <begin position="72"/>
        <end position="103"/>
    </location>
</feature>
<evidence type="ECO:0000313" key="8">
    <source>
        <dbReference type="EnsemblMetazoa" id="CLYHEMP020608.1"/>
    </source>
</evidence>
<keyword evidence="5 7" id="KW-0472">Membrane</keyword>
<dbReference type="PANTHER" id="PTHR23320:SF130">
    <property type="entry name" value="TRANSMEMBRANE PROTEIN 212"/>
    <property type="match status" value="1"/>
</dbReference>
<dbReference type="GO" id="GO:0016020">
    <property type="term" value="C:membrane"/>
    <property type="evidence" value="ECO:0007669"/>
    <property type="project" value="UniProtKB-SubCell"/>
</dbReference>
<evidence type="ECO:0000313" key="9">
    <source>
        <dbReference type="Proteomes" id="UP000594262"/>
    </source>
</evidence>
<protein>
    <recommendedName>
        <fullName evidence="10">Transmembrane protein</fullName>
    </recommendedName>
</protein>
<comment type="subcellular location">
    <subcellularLocation>
        <location evidence="1">Membrane</location>
        <topology evidence="1">Multi-pass membrane protein</topology>
    </subcellularLocation>
</comment>
<accession>A0A7M5XCS9</accession>
<dbReference type="AlphaFoldDB" id="A0A7M5XCS9"/>
<feature type="region of interest" description="Disordered" evidence="6">
    <location>
        <begin position="187"/>
        <end position="215"/>
    </location>
</feature>
<feature type="transmembrane region" description="Helical" evidence="7">
    <location>
        <begin position="46"/>
        <end position="65"/>
    </location>
</feature>
<evidence type="ECO:0000256" key="1">
    <source>
        <dbReference type="ARBA" id="ARBA00004141"/>
    </source>
</evidence>
<evidence type="ECO:0000256" key="6">
    <source>
        <dbReference type="SAM" id="MobiDB-lite"/>
    </source>
</evidence>
<dbReference type="GeneID" id="136816030"/>
<sequence length="215" mass="22246">MGVIAKGHAIGHLVLGAILLFCALLIIILSGVMAGKADVGAVLGPWWVGLMIMIPGILGVVAGITKKKCPAVGFLVLSIIILIVVGIITALMAIVVAVIAVVAEVAKDCYKMPSTNTCKCNHKGTTFDLHGVSGNDCTVIQDIHGLATGVLAMMIISCLVCFAGSILGCVAVCCNKSNDQPTNTTVIIQQGQPQPPPPGQQQQPPPYGQPEPVKY</sequence>
<dbReference type="InterPro" id="IPR030417">
    <property type="entry name" value="MS4A"/>
</dbReference>
<keyword evidence="3 7" id="KW-0812">Transmembrane</keyword>
<feature type="compositionally biased region" description="Pro residues" evidence="6">
    <location>
        <begin position="193"/>
        <end position="209"/>
    </location>
</feature>
<dbReference type="Pfam" id="PF04103">
    <property type="entry name" value="CD20"/>
    <property type="match status" value="1"/>
</dbReference>
<evidence type="ECO:0000256" key="3">
    <source>
        <dbReference type="ARBA" id="ARBA00022692"/>
    </source>
</evidence>
<proteinExistence type="inferred from homology"/>
<feature type="transmembrane region" description="Helical" evidence="7">
    <location>
        <begin position="150"/>
        <end position="174"/>
    </location>
</feature>
<dbReference type="InterPro" id="IPR007237">
    <property type="entry name" value="CD20-like"/>
</dbReference>
<dbReference type="EnsemblMetazoa" id="CLYHEMT020608.1">
    <property type="protein sequence ID" value="CLYHEMP020608.1"/>
    <property type="gene ID" value="CLYHEMG020608"/>
</dbReference>
<evidence type="ECO:0008006" key="10">
    <source>
        <dbReference type="Google" id="ProtNLM"/>
    </source>
</evidence>
<keyword evidence="9" id="KW-1185">Reference proteome</keyword>
<evidence type="ECO:0000256" key="7">
    <source>
        <dbReference type="SAM" id="Phobius"/>
    </source>
</evidence>
<reference evidence="8" key="1">
    <citation type="submission" date="2021-01" db="UniProtKB">
        <authorList>
            <consortium name="EnsemblMetazoa"/>
        </authorList>
    </citation>
    <scope>IDENTIFICATION</scope>
</reference>
<evidence type="ECO:0000256" key="2">
    <source>
        <dbReference type="ARBA" id="ARBA00009565"/>
    </source>
</evidence>
<name>A0A7M5XCS9_9CNID</name>
<feature type="transmembrane region" description="Helical" evidence="7">
    <location>
        <begin position="12"/>
        <end position="34"/>
    </location>
</feature>
<comment type="similarity">
    <text evidence="2">Belongs to the MS4A family.</text>
</comment>
<dbReference type="PANTHER" id="PTHR23320">
    <property type="entry name" value="MEMBRANE-SPANNING 4-DOMAINS SUBFAMILY A MS4A -RELATED"/>
    <property type="match status" value="1"/>
</dbReference>
<keyword evidence="4 7" id="KW-1133">Transmembrane helix</keyword>
<organism evidence="8 9">
    <name type="scientific">Clytia hemisphaerica</name>
    <dbReference type="NCBI Taxonomy" id="252671"/>
    <lineage>
        <taxon>Eukaryota</taxon>
        <taxon>Metazoa</taxon>
        <taxon>Cnidaria</taxon>
        <taxon>Hydrozoa</taxon>
        <taxon>Hydroidolina</taxon>
        <taxon>Leptothecata</taxon>
        <taxon>Obeliida</taxon>
        <taxon>Clytiidae</taxon>
        <taxon>Clytia</taxon>
    </lineage>
</organism>
<dbReference type="RefSeq" id="XP_066928562.1">
    <property type="nucleotide sequence ID" value="XM_067072461.1"/>
</dbReference>
<dbReference type="Proteomes" id="UP000594262">
    <property type="component" value="Unplaced"/>
</dbReference>
<evidence type="ECO:0000256" key="4">
    <source>
        <dbReference type="ARBA" id="ARBA00022989"/>
    </source>
</evidence>
<evidence type="ECO:0000256" key="5">
    <source>
        <dbReference type="ARBA" id="ARBA00023136"/>
    </source>
</evidence>